<organism evidence="2 3">
    <name type="scientific">Rhodofomes roseus</name>
    <dbReference type="NCBI Taxonomy" id="34475"/>
    <lineage>
        <taxon>Eukaryota</taxon>
        <taxon>Fungi</taxon>
        <taxon>Dikarya</taxon>
        <taxon>Basidiomycota</taxon>
        <taxon>Agaricomycotina</taxon>
        <taxon>Agaricomycetes</taxon>
        <taxon>Polyporales</taxon>
        <taxon>Rhodofomes</taxon>
    </lineage>
</organism>
<proteinExistence type="predicted"/>
<evidence type="ECO:0000256" key="1">
    <source>
        <dbReference type="SAM" id="MobiDB-lite"/>
    </source>
</evidence>
<feature type="non-terminal residue" evidence="2">
    <location>
        <position position="282"/>
    </location>
</feature>
<comment type="caution">
    <text evidence="2">The sequence shown here is derived from an EMBL/GenBank/DDBJ whole genome shotgun (WGS) entry which is preliminary data.</text>
</comment>
<name>A0A4Y9XSE7_9APHY</name>
<sequence>MAKHSIAYPSHLASQELANVYQTWINIAPESVKLLYPPRSEVITQALSQEREENAALRAQLNKQDKWRKPLANTFNQLYEKLHADHDLVNKGVLATSDELKREVDSLRSTLKAVSGRIDSIAVGPASYAAATASSKGKGRERAPSPPHIHFDGQKTTDPWKRKDRPQTPSDTKAAQAADAAKAKRAQPIPFDGECVWRHHVPGHCPRLFAGLGPSGPSSLHRFSERCGHGPRSTHRIDNIRTRQGEKWDGNTAQGISEKYGLGEHNTNGPNTFQLSQAHGYR</sequence>
<dbReference type="EMBL" id="SEKV01000891">
    <property type="protein sequence ID" value="TFY52965.1"/>
    <property type="molecule type" value="Genomic_DNA"/>
</dbReference>
<gene>
    <name evidence="2" type="ORF">EVJ58_g9713</name>
</gene>
<dbReference type="AlphaFoldDB" id="A0A4Y9XSE7"/>
<protein>
    <submittedName>
        <fullName evidence="2">Uncharacterized protein</fullName>
    </submittedName>
</protein>
<reference evidence="2 3" key="1">
    <citation type="submission" date="2019-01" db="EMBL/GenBank/DDBJ databases">
        <title>Genome sequencing of the rare red list fungi Fomitopsis rosea.</title>
        <authorList>
            <person name="Buettner E."/>
            <person name="Kellner H."/>
        </authorList>
    </citation>
    <scope>NUCLEOTIDE SEQUENCE [LARGE SCALE GENOMIC DNA]</scope>
    <source>
        <strain evidence="2 3">DSM 105464</strain>
    </source>
</reference>
<accession>A0A4Y9XSE7</accession>
<feature type="region of interest" description="Disordered" evidence="1">
    <location>
        <begin position="133"/>
        <end position="185"/>
    </location>
</feature>
<evidence type="ECO:0000313" key="2">
    <source>
        <dbReference type="EMBL" id="TFY52965.1"/>
    </source>
</evidence>
<dbReference type="Proteomes" id="UP000298390">
    <property type="component" value="Unassembled WGS sequence"/>
</dbReference>
<feature type="compositionally biased region" description="Polar residues" evidence="1">
    <location>
        <begin position="265"/>
        <end position="282"/>
    </location>
</feature>
<feature type="compositionally biased region" description="Basic and acidic residues" evidence="1">
    <location>
        <begin position="138"/>
        <end position="161"/>
    </location>
</feature>
<evidence type="ECO:0000313" key="3">
    <source>
        <dbReference type="Proteomes" id="UP000298390"/>
    </source>
</evidence>
<feature type="region of interest" description="Disordered" evidence="1">
    <location>
        <begin position="259"/>
        <end position="282"/>
    </location>
</feature>